<dbReference type="EMBL" id="KQ086093">
    <property type="protein sequence ID" value="KLO08393.1"/>
    <property type="molecule type" value="Genomic_DNA"/>
</dbReference>
<dbReference type="CDD" id="cd18186">
    <property type="entry name" value="BTB_POZ_ZBTB_KLHL-like"/>
    <property type="match status" value="1"/>
</dbReference>
<protein>
    <recommendedName>
        <fullName evidence="1">BTB domain-containing protein</fullName>
    </recommendedName>
</protein>
<dbReference type="OrthoDB" id="3027208at2759"/>
<dbReference type="Proteomes" id="UP000053477">
    <property type="component" value="Unassembled WGS sequence"/>
</dbReference>
<reference evidence="2 3" key="1">
    <citation type="submission" date="2015-04" db="EMBL/GenBank/DDBJ databases">
        <title>Complete genome sequence of Schizopora paradoxa KUC8140, a cosmopolitan wood degrader in East Asia.</title>
        <authorList>
            <consortium name="DOE Joint Genome Institute"/>
            <person name="Min B."/>
            <person name="Park H."/>
            <person name="Jang Y."/>
            <person name="Kim J.-J."/>
            <person name="Kim K.H."/>
            <person name="Pangilinan J."/>
            <person name="Lipzen A."/>
            <person name="Riley R."/>
            <person name="Grigoriev I.V."/>
            <person name="Spatafora J.W."/>
            <person name="Choi I.-G."/>
        </authorList>
    </citation>
    <scope>NUCLEOTIDE SEQUENCE [LARGE SCALE GENOMIC DNA]</scope>
    <source>
        <strain evidence="2 3">KUC8140</strain>
    </source>
</reference>
<dbReference type="AlphaFoldDB" id="A0A0H2RFR4"/>
<proteinExistence type="predicted"/>
<evidence type="ECO:0000259" key="1">
    <source>
        <dbReference type="PROSITE" id="PS50097"/>
    </source>
</evidence>
<keyword evidence="3" id="KW-1185">Reference proteome</keyword>
<evidence type="ECO:0000313" key="3">
    <source>
        <dbReference type="Proteomes" id="UP000053477"/>
    </source>
</evidence>
<dbReference type="InterPro" id="IPR011333">
    <property type="entry name" value="SKP1/BTB/POZ_sf"/>
</dbReference>
<dbReference type="Gene3D" id="3.30.710.10">
    <property type="entry name" value="Potassium Channel Kv1.1, Chain A"/>
    <property type="match status" value="1"/>
</dbReference>
<dbReference type="InterPro" id="IPR000210">
    <property type="entry name" value="BTB/POZ_dom"/>
</dbReference>
<accession>A0A0H2RFR4</accession>
<gene>
    <name evidence="2" type="ORF">SCHPADRAFT_1000973</name>
</gene>
<dbReference type="SUPFAM" id="SSF54695">
    <property type="entry name" value="POZ domain"/>
    <property type="match status" value="1"/>
</dbReference>
<name>A0A0H2RFR4_9AGAM</name>
<evidence type="ECO:0000313" key="2">
    <source>
        <dbReference type="EMBL" id="KLO08393.1"/>
    </source>
</evidence>
<organism evidence="2 3">
    <name type="scientific">Schizopora paradoxa</name>
    <dbReference type="NCBI Taxonomy" id="27342"/>
    <lineage>
        <taxon>Eukaryota</taxon>
        <taxon>Fungi</taxon>
        <taxon>Dikarya</taxon>
        <taxon>Basidiomycota</taxon>
        <taxon>Agaricomycotina</taxon>
        <taxon>Agaricomycetes</taxon>
        <taxon>Hymenochaetales</taxon>
        <taxon>Schizoporaceae</taxon>
        <taxon>Schizopora</taxon>
    </lineage>
</organism>
<dbReference type="PROSITE" id="PS50097">
    <property type="entry name" value="BTB"/>
    <property type="match status" value="1"/>
</dbReference>
<dbReference type="InParanoid" id="A0A0H2RFR4"/>
<feature type="domain" description="BTB" evidence="1">
    <location>
        <begin position="25"/>
        <end position="109"/>
    </location>
</feature>
<sequence length="342" mass="38609">MNDHAQGIDATPGPKPFEALWFSDGNVILATDTYLFKVHKSMLSSQSSVFRDMFDLPLVGDSQGPSEGDRGIVPETYDGLPLVKLADEKGEELAYLLRAVYERQFYHRDDARTPLKVVTSLLVLSTKYDFEHIRKDVIFQISKHYPMTLDEYCAIDDDKSQLFGMDRKDCHFPLLGAAFTAQVEPLLPILYYAASHFYAGDIFQAFTSGTIAMECCKTLFNGRESLQSSTNLSVASMRESLAQIRSLNKDKACQTQGCTLDVPDDHQTPFSSFLNTSDQKYVGGQQIIKSFFPQLCSNCFSECAKYAESERSLTWAWIPMAFAHSKWEDIHKELEELLSEDV</sequence>